<dbReference type="EMBL" id="AQFM01000022">
    <property type="protein sequence ID" value="EOR10867.1"/>
    <property type="molecule type" value="Genomic_DNA"/>
</dbReference>
<dbReference type="InterPro" id="IPR012477">
    <property type="entry name" value="Glyco_transf_52"/>
</dbReference>
<dbReference type="AlphaFoldDB" id="R9B8Y3"/>
<evidence type="ECO:0000313" key="2">
    <source>
        <dbReference type="Proteomes" id="UP000016201"/>
    </source>
</evidence>
<name>R9B8Y3_9GAMM</name>
<accession>R9B8Y3</accession>
<evidence type="ECO:0000313" key="1">
    <source>
        <dbReference type="EMBL" id="EOR10867.1"/>
    </source>
</evidence>
<dbReference type="PATRIC" id="fig|1120927.3.peg.488"/>
<dbReference type="RefSeq" id="WP_016165673.1">
    <property type="nucleotide sequence ID" value="NZ_JHZG01000019.1"/>
</dbReference>
<organism evidence="1 2">
    <name type="scientific">Acinetobacter tandoii DSM 14970 = CIP 107469</name>
    <dbReference type="NCBI Taxonomy" id="1120927"/>
    <lineage>
        <taxon>Bacteria</taxon>
        <taxon>Pseudomonadati</taxon>
        <taxon>Pseudomonadota</taxon>
        <taxon>Gammaproteobacteria</taxon>
        <taxon>Moraxellales</taxon>
        <taxon>Moraxellaceae</taxon>
        <taxon>Acinetobacter</taxon>
    </lineage>
</organism>
<sequence length="321" mass="38218">MLKGKALFICMTPLQILIAKSIISDKKIENCSFLIFYYNDNTKYKYYINLLKKKGFDYDFYEIKSKTKAGRLLELFKIKKFINKIKNRKFEDIYVSSINNALIHTALQELSFYRIFTFDDGLANLYKDSGYYIDKEVKIQKFIKRILGVSWSLKLIKSSSQMHYSIYKDKDNIINEVTYINLQTSSNILDYKGKKEVLKIYIGQPLYEVDDCFTQEFLIKVLSEIGVDYYFPHPRESLNGNFNYIESNLILEDYYVEISRNYEVHFYTFFSTAIINIGMMDENLKSYVLFNDYLMKKYKSVYHVFDFKSYIDFVNIGEINE</sequence>
<dbReference type="OrthoDB" id="2339372at2"/>
<dbReference type="Gene3D" id="3.30.370.20">
    <property type="match status" value="1"/>
</dbReference>
<protein>
    <recommendedName>
        <fullName evidence="3">CMP-N-acetylneuraminate-beta-galactosamide-alpha-2, 3-sialyltransferase</fullName>
    </recommendedName>
</protein>
<comment type="caution">
    <text evidence="1">The sequence shown here is derived from an EMBL/GenBank/DDBJ whole genome shotgun (WGS) entry which is preliminary data.</text>
</comment>
<gene>
    <name evidence="1" type="ORF">I593_00517</name>
</gene>
<evidence type="ECO:0008006" key="3">
    <source>
        <dbReference type="Google" id="ProtNLM"/>
    </source>
</evidence>
<keyword evidence="2" id="KW-1185">Reference proteome</keyword>
<reference evidence="1 2" key="1">
    <citation type="submission" date="2013-03" db="EMBL/GenBank/DDBJ databases">
        <title>The Genome Sequence of Acinetobacter tandoii CIP 107469.</title>
        <authorList>
            <consortium name="The Broad Institute Genome Sequencing Platform"/>
            <consortium name="The Broad Institute Genome Sequencing Center for Infectious Disease"/>
            <person name="Cerqueira G."/>
            <person name="Feldgarden M."/>
            <person name="Courvalin P."/>
            <person name="Perichon B."/>
            <person name="Grillot-Courvalin C."/>
            <person name="Clermont D."/>
            <person name="Rocha E."/>
            <person name="Yoon E.-J."/>
            <person name="Nemec A."/>
            <person name="Walker B."/>
            <person name="Young S.K."/>
            <person name="Zeng Q."/>
            <person name="Gargeya S."/>
            <person name="Fitzgerald M."/>
            <person name="Haas B."/>
            <person name="Abouelleil A."/>
            <person name="Alvarado L."/>
            <person name="Arachchi H.M."/>
            <person name="Berlin A.M."/>
            <person name="Chapman S.B."/>
            <person name="Dewar J."/>
            <person name="Goldberg J."/>
            <person name="Griggs A."/>
            <person name="Gujja S."/>
            <person name="Hansen M."/>
            <person name="Howarth C."/>
            <person name="Imamovic A."/>
            <person name="Larimer J."/>
            <person name="McCowan C."/>
            <person name="Murphy C."/>
            <person name="Neiman D."/>
            <person name="Pearson M."/>
            <person name="Priest M."/>
            <person name="Roberts A."/>
            <person name="Saif S."/>
            <person name="Shea T."/>
            <person name="Sisk P."/>
            <person name="Sykes S."/>
            <person name="Wortman J."/>
            <person name="Nusbaum C."/>
            <person name="Birren B."/>
        </authorList>
    </citation>
    <scope>NUCLEOTIDE SEQUENCE [LARGE SCALE GENOMIC DNA]</scope>
    <source>
        <strain evidence="1 2">CIP 107469</strain>
    </source>
</reference>
<dbReference type="Pfam" id="PF07922">
    <property type="entry name" value="Glyco_transf_52"/>
    <property type="match status" value="1"/>
</dbReference>
<proteinExistence type="predicted"/>
<dbReference type="Proteomes" id="UP000016201">
    <property type="component" value="Unassembled WGS sequence"/>
</dbReference>